<accession>A0ACC0JA52</accession>
<name>A0ACC0JA52_CHOFU</name>
<protein>
    <submittedName>
        <fullName evidence="1">Uncharacterized protein</fullName>
    </submittedName>
</protein>
<organism evidence="1 2">
    <name type="scientific">Choristoneura fumiferana</name>
    <name type="common">Spruce budworm moth</name>
    <name type="synonym">Archips fumiferana</name>
    <dbReference type="NCBI Taxonomy" id="7141"/>
    <lineage>
        <taxon>Eukaryota</taxon>
        <taxon>Metazoa</taxon>
        <taxon>Ecdysozoa</taxon>
        <taxon>Arthropoda</taxon>
        <taxon>Hexapoda</taxon>
        <taxon>Insecta</taxon>
        <taxon>Pterygota</taxon>
        <taxon>Neoptera</taxon>
        <taxon>Endopterygota</taxon>
        <taxon>Lepidoptera</taxon>
        <taxon>Glossata</taxon>
        <taxon>Ditrysia</taxon>
        <taxon>Tortricoidea</taxon>
        <taxon>Tortricidae</taxon>
        <taxon>Tortricinae</taxon>
        <taxon>Choristoneura</taxon>
    </lineage>
</organism>
<proteinExistence type="predicted"/>
<dbReference type="EMBL" id="CM046113">
    <property type="protein sequence ID" value="KAI8421012.1"/>
    <property type="molecule type" value="Genomic_DNA"/>
</dbReference>
<dbReference type="Proteomes" id="UP001064048">
    <property type="component" value="Chromosome 13"/>
</dbReference>
<gene>
    <name evidence="1" type="ORF">MSG28_008144</name>
</gene>
<evidence type="ECO:0000313" key="1">
    <source>
        <dbReference type="EMBL" id="KAI8421012.1"/>
    </source>
</evidence>
<reference evidence="1 2" key="1">
    <citation type="journal article" date="2022" name="Genome Biol. Evol.">
        <title>The Spruce Budworm Genome: Reconstructing the Evolutionary History of Antifreeze Proteins.</title>
        <authorList>
            <person name="Beliveau C."/>
            <person name="Gagne P."/>
            <person name="Picq S."/>
            <person name="Vernygora O."/>
            <person name="Keeling C.I."/>
            <person name="Pinkney K."/>
            <person name="Doucet D."/>
            <person name="Wen F."/>
            <person name="Johnston J.S."/>
            <person name="Maaroufi H."/>
            <person name="Boyle B."/>
            <person name="Laroche J."/>
            <person name="Dewar K."/>
            <person name="Juretic N."/>
            <person name="Blackburn G."/>
            <person name="Nisole A."/>
            <person name="Brunet B."/>
            <person name="Brandao M."/>
            <person name="Lumley L."/>
            <person name="Duan J."/>
            <person name="Quan G."/>
            <person name="Lucarotti C.J."/>
            <person name="Roe A.D."/>
            <person name="Sperling F.A.H."/>
            <person name="Levesque R.C."/>
            <person name="Cusson M."/>
        </authorList>
    </citation>
    <scope>NUCLEOTIDE SEQUENCE [LARGE SCALE GENOMIC DNA]</scope>
    <source>
        <strain evidence="1">Glfc:IPQL:Cfum</strain>
    </source>
</reference>
<evidence type="ECO:0000313" key="2">
    <source>
        <dbReference type="Proteomes" id="UP001064048"/>
    </source>
</evidence>
<comment type="caution">
    <text evidence="1">The sequence shown here is derived from an EMBL/GenBank/DDBJ whole genome shotgun (WGS) entry which is preliminary data.</text>
</comment>
<sequence>MENSVANEQVGLLMMKGGLGDMVVGGMAVGGLEGDKIKIECQQHRLNLREVCHGRDSSMYCKPPTNTEEIEDSKIPRDRHTFVALLDVKEFTIPELTISFVVIGTKKMFDTGYEQYLPIERYKIHPKFKGWTADLALVYTFAAMTADKPGKILPLAGEKIINPVDTSITVLSWGKSSERHHFQQAVSLKERQTEMTEKAFIIVMDVDQKTSQGRRSTTLAHHGIYDEEGIHVTQLRSGTIMDDQEQYVTQNNMTVEVFHFANMQSCKKIVEQSMPSLYAIRSLYLKDAEDNDVVCYTSDEYFIAIEDSGAPAIRYGRLFAITVGGVETDGEHVAIGMRISCYCSWIAANLPRKINHKTNLIWWKHVGLLRELLRPSSQPGTQMRDEMDPKATADILKTHN</sequence>
<keyword evidence="2" id="KW-1185">Reference proteome</keyword>